<evidence type="ECO:0000256" key="4">
    <source>
        <dbReference type="SAM" id="MobiDB-lite"/>
    </source>
</evidence>
<gene>
    <name evidence="6" type="ORF">CB5_LOCUS11388</name>
</gene>
<sequence length="510" mass="56495">MDDSNIIHQWTMNSFNQVIPSHQIVAASGESSQPSLSQESFSSCPNSFYTTRNDVSSSNSILTHSTNSLFGWSNTFGRPSTQPKEEVEFVISYNNSEQNYEAIGSKQRSNMVKFGAASPQAQDHIVAERKRREKLNQRFIELSAAIPGLKKMDKASILEDAVKYVKELSEKVKTLEDQSPKTIESVVLRKKSCRSCDQDGSSSYNNHDSKKCLSEKPLRRSMRGFMRRTSFSLHFAKILVSHGDPPPIPRPPPRDRMRLRPRLLRNPKSPVPKAISDLRDAIVKGLGFQSEDFTVSGFDVRDALVGQAVAYEFDVEVGKVRVPVKLMEDVSRWDFVDLPIFRAAAEAGGEAKELAKIGRRRVEDARVSPTLPPFQLAGPMELWIQDGDDVRLSLPHDVEAGTLNRVMLSDGAVVTVKGARSVSLRDPLDLPLPLNRSHKGRPLASGLLTLARALRQTARSNQKPLLSLRIVGPTSLTSAPSPAPDDKLKLKLKRLAPAWSNSPPAPPLKP</sequence>
<evidence type="ECO:0000256" key="3">
    <source>
        <dbReference type="ARBA" id="ARBA00023163"/>
    </source>
</evidence>
<organism evidence="6">
    <name type="scientific">Ananas comosus var. bracteatus</name>
    <name type="common">red pineapple</name>
    <dbReference type="NCBI Taxonomy" id="296719"/>
    <lineage>
        <taxon>Eukaryota</taxon>
        <taxon>Viridiplantae</taxon>
        <taxon>Streptophyta</taxon>
        <taxon>Embryophyta</taxon>
        <taxon>Tracheophyta</taxon>
        <taxon>Spermatophyta</taxon>
        <taxon>Magnoliopsida</taxon>
        <taxon>Liliopsida</taxon>
        <taxon>Poales</taxon>
        <taxon>Bromeliaceae</taxon>
        <taxon>Bromelioideae</taxon>
        <taxon>Ananas</taxon>
    </lineage>
</organism>
<proteinExistence type="inferred from homology"/>
<accession>A0A6V7PBC1</accession>
<reference evidence="6" key="1">
    <citation type="submission" date="2020-07" db="EMBL/GenBank/DDBJ databases">
        <authorList>
            <person name="Lin J."/>
        </authorList>
    </citation>
    <scope>NUCLEOTIDE SEQUENCE</scope>
</reference>
<evidence type="ECO:0000313" key="6">
    <source>
        <dbReference type="EMBL" id="CAD1828177.1"/>
    </source>
</evidence>
<keyword evidence="3" id="KW-0804">Transcription</keyword>
<dbReference type="SUPFAM" id="SSF47459">
    <property type="entry name" value="HLH, helix-loop-helix DNA-binding domain"/>
    <property type="match status" value="1"/>
</dbReference>
<dbReference type="EMBL" id="LR862147">
    <property type="protein sequence ID" value="CAD1828177.1"/>
    <property type="molecule type" value="Genomic_DNA"/>
</dbReference>
<dbReference type="PROSITE" id="PS50888">
    <property type="entry name" value="BHLH"/>
    <property type="match status" value="1"/>
</dbReference>
<dbReference type="InterPro" id="IPR011598">
    <property type="entry name" value="bHLH_dom"/>
</dbReference>
<dbReference type="PANTHER" id="PTHR34454">
    <property type="entry name" value="TUNICAMYCIN INDUCED PROTEIN"/>
    <property type="match status" value="1"/>
</dbReference>
<dbReference type="Gene3D" id="4.10.280.10">
    <property type="entry name" value="Helix-loop-helix DNA-binding domain"/>
    <property type="match status" value="1"/>
</dbReference>
<feature type="region of interest" description="Disordered" evidence="4">
    <location>
        <begin position="473"/>
        <end position="510"/>
    </location>
</feature>
<comment type="similarity">
    <text evidence="1">Belongs to the bHLH protein family.</text>
</comment>
<evidence type="ECO:0000259" key="5">
    <source>
        <dbReference type="PROSITE" id="PS50888"/>
    </source>
</evidence>
<name>A0A6V7PBC1_ANACO</name>
<dbReference type="GO" id="GO:0046983">
    <property type="term" value="F:protein dimerization activity"/>
    <property type="evidence" value="ECO:0007669"/>
    <property type="project" value="InterPro"/>
</dbReference>
<feature type="domain" description="BHLH" evidence="5">
    <location>
        <begin position="119"/>
        <end position="168"/>
    </location>
</feature>
<dbReference type="SMART" id="SM00353">
    <property type="entry name" value="HLH"/>
    <property type="match status" value="1"/>
</dbReference>
<dbReference type="InterPro" id="IPR053283">
    <property type="entry name" value="TUNICAMYCIN_INDUCED_1"/>
</dbReference>
<dbReference type="InterPro" id="IPR036638">
    <property type="entry name" value="HLH_DNA-bd_sf"/>
</dbReference>
<evidence type="ECO:0000256" key="2">
    <source>
        <dbReference type="ARBA" id="ARBA00023015"/>
    </source>
</evidence>
<protein>
    <recommendedName>
        <fullName evidence="5">BHLH domain-containing protein</fullName>
    </recommendedName>
</protein>
<keyword evidence="2" id="KW-0805">Transcription regulation</keyword>
<dbReference type="AlphaFoldDB" id="A0A6V7PBC1"/>
<dbReference type="Pfam" id="PF00010">
    <property type="entry name" value="HLH"/>
    <property type="match status" value="1"/>
</dbReference>
<dbReference type="PANTHER" id="PTHR34454:SF2">
    <property type="entry name" value="PROTEIN TUNICAMYCIN INDUCED 1"/>
    <property type="match status" value="1"/>
</dbReference>
<evidence type="ECO:0000256" key="1">
    <source>
        <dbReference type="ARBA" id="ARBA00005510"/>
    </source>
</evidence>